<dbReference type="GeneID" id="116296089"/>
<dbReference type="InterPro" id="IPR050122">
    <property type="entry name" value="RTK"/>
</dbReference>
<dbReference type="GO" id="GO:0007169">
    <property type="term" value="P:cell surface receptor protein tyrosine kinase signaling pathway"/>
    <property type="evidence" value="ECO:0007669"/>
    <property type="project" value="TreeGrafter"/>
</dbReference>
<dbReference type="GO" id="GO:0004714">
    <property type="term" value="F:transmembrane receptor protein tyrosine kinase activity"/>
    <property type="evidence" value="ECO:0007669"/>
    <property type="project" value="TreeGrafter"/>
</dbReference>
<sequence length="113" mass="13380">MYGWEWMDGNGWMELRSFSIMFIYPGGRPYAGMNGLEVVEMIKNGKRLSKPPHVYSKLYSLMLQCWSKNPNHRPDFTSLCKQITLLAKDHQRYLNLKEYDHRLYVNVSSLEET</sequence>
<dbReference type="Proteomes" id="UP000515163">
    <property type="component" value="Unplaced"/>
</dbReference>
<protein>
    <submittedName>
        <fullName evidence="3">Tyrosine-protein kinase receptor Tie-1-like</fullName>
    </submittedName>
</protein>
<dbReference type="PANTHER" id="PTHR24416:SF611">
    <property type="entry name" value="TYROSINE-PROTEIN KINASE TRANSMEMBRANE RECEPTOR ROR"/>
    <property type="match status" value="1"/>
</dbReference>
<dbReference type="InParanoid" id="A0A6P8HX60"/>
<dbReference type="AlphaFoldDB" id="A0A6P8HX60"/>
<evidence type="ECO:0000313" key="2">
    <source>
        <dbReference type="Proteomes" id="UP000515163"/>
    </source>
</evidence>
<proteinExistence type="predicted"/>
<dbReference type="GO" id="GO:0043235">
    <property type="term" value="C:receptor complex"/>
    <property type="evidence" value="ECO:0007669"/>
    <property type="project" value="TreeGrafter"/>
</dbReference>
<organism evidence="2 3">
    <name type="scientific">Actinia tenebrosa</name>
    <name type="common">Australian red waratah sea anemone</name>
    <dbReference type="NCBI Taxonomy" id="6105"/>
    <lineage>
        <taxon>Eukaryota</taxon>
        <taxon>Metazoa</taxon>
        <taxon>Cnidaria</taxon>
        <taxon>Anthozoa</taxon>
        <taxon>Hexacorallia</taxon>
        <taxon>Actiniaria</taxon>
        <taxon>Actiniidae</taxon>
        <taxon>Actinia</taxon>
    </lineage>
</organism>
<dbReference type="GO" id="GO:0005886">
    <property type="term" value="C:plasma membrane"/>
    <property type="evidence" value="ECO:0007669"/>
    <property type="project" value="TreeGrafter"/>
</dbReference>
<feature type="domain" description="Serine-threonine/tyrosine-protein kinase catalytic" evidence="1">
    <location>
        <begin position="24"/>
        <end position="82"/>
    </location>
</feature>
<reference evidence="3" key="1">
    <citation type="submission" date="2025-08" db="UniProtKB">
        <authorList>
            <consortium name="RefSeq"/>
        </authorList>
    </citation>
    <scope>IDENTIFICATION</scope>
    <source>
        <tissue evidence="3">Tentacle</tissue>
    </source>
</reference>
<dbReference type="InterPro" id="IPR011009">
    <property type="entry name" value="Kinase-like_dom_sf"/>
</dbReference>
<evidence type="ECO:0000259" key="1">
    <source>
        <dbReference type="Pfam" id="PF07714"/>
    </source>
</evidence>
<gene>
    <name evidence="3" type="primary">LOC116296089</name>
</gene>
<dbReference type="OrthoDB" id="3256376at2759"/>
<dbReference type="Gene3D" id="1.10.510.10">
    <property type="entry name" value="Transferase(Phosphotransferase) domain 1"/>
    <property type="match status" value="1"/>
</dbReference>
<dbReference type="InterPro" id="IPR001245">
    <property type="entry name" value="Ser-Thr/Tyr_kinase_cat_dom"/>
</dbReference>
<evidence type="ECO:0000313" key="3">
    <source>
        <dbReference type="RefSeq" id="XP_031559911.1"/>
    </source>
</evidence>
<dbReference type="SUPFAM" id="SSF56112">
    <property type="entry name" value="Protein kinase-like (PK-like)"/>
    <property type="match status" value="1"/>
</dbReference>
<dbReference type="PANTHER" id="PTHR24416">
    <property type="entry name" value="TYROSINE-PROTEIN KINASE RECEPTOR"/>
    <property type="match status" value="1"/>
</dbReference>
<dbReference type="Pfam" id="PF07714">
    <property type="entry name" value="PK_Tyr_Ser-Thr"/>
    <property type="match status" value="1"/>
</dbReference>
<accession>A0A6P8HX60</accession>
<dbReference type="KEGG" id="aten:116296089"/>
<name>A0A6P8HX60_ACTTE</name>
<keyword evidence="2" id="KW-1185">Reference proteome</keyword>
<dbReference type="RefSeq" id="XP_031559911.1">
    <property type="nucleotide sequence ID" value="XM_031704051.1"/>
</dbReference>